<protein>
    <recommendedName>
        <fullName evidence="4">PIN-like protein</fullName>
    </recommendedName>
</protein>
<evidence type="ECO:0008006" key="4">
    <source>
        <dbReference type="Google" id="ProtNLM"/>
    </source>
</evidence>
<evidence type="ECO:0000313" key="3">
    <source>
        <dbReference type="Proteomes" id="UP001527925"/>
    </source>
</evidence>
<organism evidence="2 3">
    <name type="scientific">Polyrhizophydium stewartii</name>
    <dbReference type="NCBI Taxonomy" id="2732419"/>
    <lineage>
        <taxon>Eukaryota</taxon>
        <taxon>Fungi</taxon>
        <taxon>Fungi incertae sedis</taxon>
        <taxon>Chytridiomycota</taxon>
        <taxon>Chytridiomycota incertae sedis</taxon>
        <taxon>Chytridiomycetes</taxon>
        <taxon>Rhizophydiales</taxon>
        <taxon>Rhizophydiales incertae sedis</taxon>
        <taxon>Polyrhizophydium</taxon>
    </lineage>
</organism>
<keyword evidence="1" id="KW-0472">Membrane</keyword>
<keyword evidence="3" id="KW-1185">Reference proteome</keyword>
<reference evidence="2 3" key="1">
    <citation type="submission" date="2023-09" db="EMBL/GenBank/DDBJ databases">
        <title>Pangenome analysis of Batrachochytrium dendrobatidis and related Chytrids.</title>
        <authorList>
            <person name="Yacoub M.N."/>
            <person name="Stajich J.E."/>
            <person name="James T.Y."/>
        </authorList>
    </citation>
    <scope>NUCLEOTIDE SEQUENCE [LARGE SCALE GENOMIC DNA]</scope>
    <source>
        <strain evidence="2 3">JEL0888</strain>
    </source>
</reference>
<evidence type="ECO:0000256" key="1">
    <source>
        <dbReference type="SAM" id="Phobius"/>
    </source>
</evidence>
<evidence type="ECO:0000313" key="2">
    <source>
        <dbReference type="EMBL" id="KAL2912963.1"/>
    </source>
</evidence>
<feature type="transmembrane region" description="Helical" evidence="1">
    <location>
        <begin position="69"/>
        <end position="88"/>
    </location>
</feature>
<comment type="caution">
    <text evidence="2">The sequence shown here is derived from an EMBL/GenBank/DDBJ whole genome shotgun (WGS) entry which is preliminary data.</text>
</comment>
<keyword evidence="1" id="KW-0812">Transmembrane</keyword>
<feature type="transmembrane region" description="Helical" evidence="1">
    <location>
        <begin position="30"/>
        <end position="49"/>
    </location>
</feature>
<sequence>MAEPLVVAAAAVATAIGPHGASLLKTPGDALFRLSLLMAAVRIVVLPLLALPGSAATLQRRVSEAAESVGLNTLFFLALVVGFGAPVAV</sequence>
<gene>
    <name evidence="2" type="ORF">HK105_207529</name>
</gene>
<proteinExistence type="predicted"/>
<accession>A0ABR4N0G2</accession>
<dbReference type="Proteomes" id="UP001527925">
    <property type="component" value="Unassembled WGS sequence"/>
</dbReference>
<name>A0ABR4N0G2_9FUNG</name>
<keyword evidence="1" id="KW-1133">Transmembrane helix</keyword>
<dbReference type="EMBL" id="JADGIZ020000054">
    <property type="protein sequence ID" value="KAL2912963.1"/>
    <property type="molecule type" value="Genomic_DNA"/>
</dbReference>